<organism evidence="2 3">
    <name type="scientific">Sphagnum jensenii</name>
    <dbReference type="NCBI Taxonomy" id="128206"/>
    <lineage>
        <taxon>Eukaryota</taxon>
        <taxon>Viridiplantae</taxon>
        <taxon>Streptophyta</taxon>
        <taxon>Embryophyta</taxon>
        <taxon>Bryophyta</taxon>
        <taxon>Sphagnophytina</taxon>
        <taxon>Sphagnopsida</taxon>
        <taxon>Sphagnales</taxon>
        <taxon>Sphagnaceae</taxon>
        <taxon>Sphagnum</taxon>
    </lineage>
</organism>
<dbReference type="Proteomes" id="UP001497522">
    <property type="component" value="Chromosome 5"/>
</dbReference>
<name>A0ABP1BM76_9BRYO</name>
<keyword evidence="3" id="KW-1185">Reference proteome</keyword>
<gene>
    <name evidence="2" type="ORF">CSSPJE1EN2_LOCUS18915</name>
</gene>
<sequence length="111" mass="12465">MQIWASTKAGFADCNQPRPASSAYTRTQTNPFADEGTSCVLLRVLRFAGHAARHNFPSRRYKGFAKIWTSSHVHDRAIPRLSPSTTTPTSQFREAHHSPGTQEQTIQDLIR</sequence>
<proteinExistence type="predicted"/>
<evidence type="ECO:0000256" key="1">
    <source>
        <dbReference type="SAM" id="MobiDB-lite"/>
    </source>
</evidence>
<feature type="compositionally biased region" description="Polar residues" evidence="1">
    <location>
        <begin position="99"/>
        <end position="111"/>
    </location>
</feature>
<evidence type="ECO:0000313" key="3">
    <source>
        <dbReference type="Proteomes" id="UP001497522"/>
    </source>
</evidence>
<feature type="region of interest" description="Disordered" evidence="1">
    <location>
        <begin position="78"/>
        <end position="111"/>
    </location>
</feature>
<dbReference type="EMBL" id="OZ023706">
    <property type="protein sequence ID" value="CAK9876873.1"/>
    <property type="molecule type" value="Genomic_DNA"/>
</dbReference>
<protein>
    <submittedName>
        <fullName evidence="2">Uncharacterized protein</fullName>
    </submittedName>
</protein>
<accession>A0ABP1BM76</accession>
<evidence type="ECO:0000313" key="2">
    <source>
        <dbReference type="EMBL" id="CAK9876873.1"/>
    </source>
</evidence>
<reference evidence="2" key="1">
    <citation type="submission" date="2024-03" db="EMBL/GenBank/DDBJ databases">
        <authorList>
            <consortium name="ELIXIR-Norway"/>
            <consortium name="Elixir Norway"/>
        </authorList>
    </citation>
    <scope>NUCLEOTIDE SEQUENCE</scope>
</reference>